<evidence type="ECO:0000256" key="1">
    <source>
        <dbReference type="ARBA" id="ARBA00022630"/>
    </source>
</evidence>
<dbReference type="Gene3D" id="3.50.50.60">
    <property type="entry name" value="FAD/NAD(P)-binding domain"/>
    <property type="match status" value="1"/>
</dbReference>
<dbReference type="NCBIfam" id="TIGR03378">
    <property type="entry name" value="glycerol3P_GlpB"/>
    <property type="match status" value="1"/>
</dbReference>
<comment type="caution">
    <text evidence="5">The sequence shown here is derived from an EMBL/GenBank/DDBJ whole genome shotgun (WGS) entry which is preliminary data.</text>
</comment>
<keyword evidence="3 5" id="KW-0560">Oxidoreductase</keyword>
<keyword evidence="1" id="KW-0285">Flavoprotein</keyword>
<accession>A0A846QFB3</accession>
<dbReference type="Pfam" id="PF00890">
    <property type="entry name" value="FAD_binding_2"/>
    <property type="match status" value="1"/>
</dbReference>
<keyword evidence="2" id="KW-0288">FMN</keyword>
<evidence type="ECO:0000313" key="5">
    <source>
        <dbReference type="EMBL" id="NJB67476.1"/>
    </source>
</evidence>
<organism evidence="5 6">
    <name type="scientific">Desulfobaculum xiamenense</name>
    <dbReference type="NCBI Taxonomy" id="995050"/>
    <lineage>
        <taxon>Bacteria</taxon>
        <taxon>Pseudomonadati</taxon>
        <taxon>Thermodesulfobacteriota</taxon>
        <taxon>Desulfovibrionia</taxon>
        <taxon>Desulfovibrionales</taxon>
        <taxon>Desulfovibrionaceae</taxon>
        <taxon>Desulfobaculum</taxon>
    </lineage>
</organism>
<keyword evidence="6" id="KW-1185">Reference proteome</keyword>
<gene>
    <name evidence="5" type="ORF">GGQ74_001116</name>
</gene>
<dbReference type="InterPro" id="IPR003953">
    <property type="entry name" value="FAD-dep_OxRdtase_2_FAD-bd"/>
</dbReference>
<evidence type="ECO:0000259" key="4">
    <source>
        <dbReference type="Pfam" id="PF00890"/>
    </source>
</evidence>
<dbReference type="EC" id="1.1.5.3" evidence="5"/>
<feature type="domain" description="FAD-dependent oxidoreductase 2 FAD-binding" evidence="4">
    <location>
        <begin position="10"/>
        <end position="412"/>
    </location>
</feature>
<dbReference type="Proteomes" id="UP000580856">
    <property type="component" value="Unassembled WGS sequence"/>
</dbReference>
<evidence type="ECO:0000313" key="6">
    <source>
        <dbReference type="Proteomes" id="UP000580856"/>
    </source>
</evidence>
<dbReference type="GO" id="GO:0004368">
    <property type="term" value="F:glycerol-3-phosphate dehydrogenase (quinone) activity"/>
    <property type="evidence" value="ECO:0007669"/>
    <property type="project" value="UniProtKB-EC"/>
</dbReference>
<proteinExistence type="predicted"/>
<dbReference type="AlphaFoldDB" id="A0A846QFB3"/>
<sequence>MSENNILHCDLMVVGTGVAGMAATVFAVSRGLRVAQTGVTGETAYTSGVMDVMGVHPVSRKHLWTDPFAAVQAVAADIPGHPYAHVAVERVRAAMDEFIGFFREAGLDYRTAGDRNTDVLTAMGTFKRTYAVPESMWAGVEAARDRKPCLFVGFRGLKGFSPRLLATVQGKRWPGLRHAVVEFPGCEETGELYPQQLAQALEFSGNREELAAAIRPHLGDAAAVGLPAVLGIYRTREVMDDLGERLGVPVFEIPSLPPSVPGLRLKEAYDEQVTRRGVSLFRQKKVLTARFDEASDEFVLGVGFNEVEYTVHARSVILATGRFLGGGLYAGRREISETVFELPVVQPAERDEWHGTDFLRAEGHPVNRAGVETDDSFRPVDAEGRPLFERLHACGSILAHQDWMREKCGCGVSVVSAFTAVEALAAKR</sequence>
<dbReference type="RefSeq" id="WP_167940529.1">
    <property type="nucleotide sequence ID" value="NZ_JAATJA010000001.1"/>
</dbReference>
<evidence type="ECO:0000256" key="3">
    <source>
        <dbReference type="ARBA" id="ARBA00023002"/>
    </source>
</evidence>
<dbReference type="SUPFAM" id="SSF51905">
    <property type="entry name" value="FAD/NAD(P)-binding domain"/>
    <property type="match status" value="1"/>
</dbReference>
<dbReference type="InterPro" id="IPR036188">
    <property type="entry name" value="FAD/NAD-bd_sf"/>
</dbReference>
<dbReference type="PIRSF" id="PIRSF000141">
    <property type="entry name" value="Anaerobic_G3P_dh"/>
    <property type="match status" value="1"/>
</dbReference>
<dbReference type="InterPro" id="IPR009158">
    <property type="entry name" value="G3P_DH_GlpB_su"/>
</dbReference>
<dbReference type="GO" id="GO:0009331">
    <property type="term" value="C:glycerol-3-phosphate dehydrogenase (FAD) complex"/>
    <property type="evidence" value="ECO:0007669"/>
    <property type="project" value="InterPro"/>
</dbReference>
<protein>
    <submittedName>
        <fullName evidence="5">Glycerol-3-phosphate dehydrogenase subunit B</fullName>
        <ecNumber evidence="5">1.1.5.3</ecNumber>
    </submittedName>
</protein>
<name>A0A846QFB3_9BACT</name>
<dbReference type="NCBIfam" id="NF003725">
    <property type="entry name" value="PRK05329.2-4"/>
    <property type="match status" value="1"/>
</dbReference>
<evidence type="ECO:0000256" key="2">
    <source>
        <dbReference type="ARBA" id="ARBA00022643"/>
    </source>
</evidence>
<reference evidence="5 6" key="1">
    <citation type="submission" date="2020-03" db="EMBL/GenBank/DDBJ databases">
        <title>Genomic Encyclopedia of Type Strains, Phase IV (KMG-IV): sequencing the most valuable type-strain genomes for metagenomic binning, comparative biology and taxonomic classification.</title>
        <authorList>
            <person name="Goeker M."/>
        </authorList>
    </citation>
    <scope>NUCLEOTIDE SEQUENCE [LARGE SCALE GENOMIC DNA]</scope>
    <source>
        <strain evidence="5 6">DSM 24233</strain>
    </source>
</reference>
<dbReference type="EMBL" id="JAATJA010000001">
    <property type="protein sequence ID" value="NJB67476.1"/>
    <property type="molecule type" value="Genomic_DNA"/>
</dbReference>